<protein>
    <submittedName>
        <fullName evidence="4">ADP-ribose pyrophosphatase YjhB, NUDIX family</fullName>
    </submittedName>
</protein>
<evidence type="ECO:0000313" key="5">
    <source>
        <dbReference type="Proteomes" id="UP000199077"/>
    </source>
</evidence>
<dbReference type="SUPFAM" id="SSF55811">
    <property type="entry name" value="Nudix"/>
    <property type="match status" value="1"/>
</dbReference>
<dbReference type="AlphaFoldDB" id="A0A1H0RXV7"/>
<dbReference type="InterPro" id="IPR020084">
    <property type="entry name" value="NUDIX_hydrolase_CS"/>
</dbReference>
<comment type="similarity">
    <text evidence="1">Belongs to the Nudix hydrolase family.</text>
</comment>
<dbReference type="EMBL" id="LT629711">
    <property type="protein sequence ID" value="SDP34227.1"/>
    <property type="molecule type" value="Genomic_DNA"/>
</dbReference>
<evidence type="ECO:0000256" key="1">
    <source>
        <dbReference type="ARBA" id="ARBA00005582"/>
    </source>
</evidence>
<dbReference type="CDD" id="cd02883">
    <property type="entry name" value="NUDIX_Hydrolase"/>
    <property type="match status" value="1"/>
</dbReference>
<proteinExistence type="inferred from homology"/>
<gene>
    <name evidence="4" type="ORF">SAMN04489867_2126</name>
</gene>
<dbReference type="PROSITE" id="PS51462">
    <property type="entry name" value="NUDIX"/>
    <property type="match status" value="1"/>
</dbReference>
<dbReference type="PROSITE" id="PS00893">
    <property type="entry name" value="NUDIX_BOX"/>
    <property type="match status" value="1"/>
</dbReference>
<sequence length="237" mass="25443">MTEPVASQGDPIIVRADAAPGRPVVEFVLAHGDDPVRELARLGWSRPHLDDARRQADGALVLHYTVAPSSAVVPAASAVPTDPGLVLAPGEEASPYQRTAAYGVVTSSRGVLLTELSELTSAPGRWTLPGGGLDPGEEPVAGLHREVWEESGQQIESVRLLEAQTSHWIGRAPSGRLEDFHAVRIVYAARCPAPSDPVVHDVGGSTASVRWVPRDQLDRVHLSRSFAPHMRRWLAAH</sequence>
<accession>A0A1H0RXV7</accession>
<dbReference type="InterPro" id="IPR015797">
    <property type="entry name" value="NUDIX_hydrolase-like_dom_sf"/>
</dbReference>
<dbReference type="Gene3D" id="3.90.79.10">
    <property type="entry name" value="Nucleoside Triphosphate Pyrophosphohydrolase"/>
    <property type="match status" value="1"/>
</dbReference>
<feature type="domain" description="Nudix hydrolase" evidence="3">
    <location>
        <begin position="95"/>
        <end position="236"/>
    </location>
</feature>
<dbReference type="GO" id="GO:0016787">
    <property type="term" value="F:hydrolase activity"/>
    <property type="evidence" value="ECO:0007669"/>
    <property type="project" value="UniProtKB-KW"/>
</dbReference>
<organism evidence="4 5">
    <name type="scientific">Pedococcus dokdonensis</name>
    <dbReference type="NCBI Taxonomy" id="443156"/>
    <lineage>
        <taxon>Bacteria</taxon>
        <taxon>Bacillati</taxon>
        <taxon>Actinomycetota</taxon>
        <taxon>Actinomycetes</taxon>
        <taxon>Micrococcales</taxon>
        <taxon>Intrasporangiaceae</taxon>
        <taxon>Pedococcus</taxon>
    </lineage>
</organism>
<evidence type="ECO:0000259" key="3">
    <source>
        <dbReference type="PROSITE" id="PS51462"/>
    </source>
</evidence>
<keyword evidence="2" id="KW-0378">Hydrolase</keyword>
<evidence type="ECO:0000313" key="4">
    <source>
        <dbReference type="EMBL" id="SDP34227.1"/>
    </source>
</evidence>
<name>A0A1H0RXV7_9MICO</name>
<dbReference type="PANTHER" id="PTHR43736:SF1">
    <property type="entry name" value="DIHYDRONEOPTERIN TRIPHOSPHATE DIPHOSPHATASE"/>
    <property type="match status" value="1"/>
</dbReference>
<dbReference type="STRING" id="443156.SAMN04489867_2126"/>
<dbReference type="RefSeq" id="WP_231961035.1">
    <property type="nucleotide sequence ID" value="NZ_LT629711.1"/>
</dbReference>
<dbReference type="Pfam" id="PF00293">
    <property type="entry name" value="NUDIX"/>
    <property type="match status" value="1"/>
</dbReference>
<dbReference type="InterPro" id="IPR000086">
    <property type="entry name" value="NUDIX_hydrolase_dom"/>
</dbReference>
<evidence type="ECO:0000256" key="2">
    <source>
        <dbReference type="ARBA" id="ARBA00022801"/>
    </source>
</evidence>
<dbReference type="Proteomes" id="UP000199077">
    <property type="component" value="Chromosome I"/>
</dbReference>
<dbReference type="PANTHER" id="PTHR43736">
    <property type="entry name" value="ADP-RIBOSE PYROPHOSPHATASE"/>
    <property type="match status" value="1"/>
</dbReference>
<reference evidence="5" key="1">
    <citation type="submission" date="2016-10" db="EMBL/GenBank/DDBJ databases">
        <authorList>
            <person name="Varghese N."/>
            <person name="Submissions S."/>
        </authorList>
    </citation>
    <scope>NUCLEOTIDE SEQUENCE [LARGE SCALE GENOMIC DNA]</scope>
    <source>
        <strain evidence="5">DSM 22329</strain>
    </source>
</reference>
<keyword evidence="5" id="KW-1185">Reference proteome</keyword>